<proteinExistence type="predicted"/>
<name>A0A3N4RUZ8_9ACTN</name>
<evidence type="ECO:0000259" key="2">
    <source>
        <dbReference type="Pfam" id="PF18970"/>
    </source>
</evidence>
<accession>A0A3N4RUZ8</accession>
<dbReference type="AlphaFoldDB" id="A0A3N4RUZ8"/>
<feature type="compositionally biased region" description="Acidic residues" evidence="1">
    <location>
        <begin position="97"/>
        <end position="107"/>
    </location>
</feature>
<organism evidence="3 4">
    <name type="scientific">Kitasatospora cineracea</name>
    <dbReference type="NCBI Taxonomy" id="88074"/>
    <lineage>
        <taxon>Bacteria</taxon>
        <taxon>Bacillati</taxon>
        <taxon>Actinomycetota</taxon>
        <taxon>Actinomycetes</taxon>
        <taxon>Kitasatosporales</taxon>
        <taxon>Streptomycetaceae</taxon>
        <taxon>Kitasatospora</taxon>
    </lineage>
</organism>
<dbReference type="InterPro" id="IPR043763">
    <property type="entry name" value="DUF5709"/>
</dbReference>
<feature type="compositionally biased region" description="Low complexity" evidence="1">
    <location>
        <begin position="40"/>
        <end position="61"/>
    </location>
</feature>
<dbReference type="Pfam" id="PF18970">
    <property type="entry name" value="DUF5709"/>
    <property type="match status" value="1"/>
</dbReference>
<reference evidence="3 4" key="1">
    <citation type="submission" date="2018-11" db="EMBL/GenBank/DDBJ databases">
        <title>Sequencing the genomes of 1000 actinobacteria strains.</title>
        <authorList>
            <person name="Klenk H.-P."/>
        </authorList>
    </citation>
    <scope>NUCLEOTIDE SEQUENCE [LARGE SCALE GENOMIC DNA]</scope>
    <source>
        <strain evidence="3 4">DSM 44781</strain>
    </source>
</reference>
<evidence type="ECO:0000313" key="4">
    <source>
        <dbReference type="Proteomes" id="UP000266906"/>
    </source>
</evidence>
<feature type="compositionally biased region" description="Pro residues" evidence="1">
    <location>
        <begin position="1"/>
        <end position="10"/>
    </location>
</feature>
<feature type="region of interest" description="Disordered" evidence="1">
    <location>
        <begin position="1"/>
        <end position="138"/>
    </location>
</feature>
<comment type="caution">
    <text evidence="3">The sequence shown here is derived from an EMBL/GenBank/DDBJ whole genome shotgun (WGS) entry which is preliminary data.</text>
</comment>
<evidence type="ECO:0000256" key="1">
    <source>
        <dbReference type="SAM" id="MobiDB-lite"/>
    </source>
</evidence>
<dbReference type="Proteomes" id="UP000266906">
    <property type="component" value="Unassembled WGS sequence"/>
</dbReference>
<protein>
    <recommendedName>
        <fullName evidence="2">DUF5709 domain-containing protein</fullName>
    </recommendedName>
</protein>
<feature type="compositionally biased region" description="Acidic residues" evidence="1">
    <location>
        <begin position="125"/>
        <end position="138"/>
    </location>
</feature>
<evidence type="ECO:0000313" key="3">
    <source>
        <dbReference type="EMBL" id="RPE37158.1"/>
    </source>
</evidence>
<gene>
    <name evidence="3" type="ORF">EDD38_5557</name>
</gene>
<sequence>MTDPAPQDPPPAEDDGVLDPADSLETDDLDDDPLETGIVTADGYRGATGYGTTATEAAAGESLDRLLAEEEPDTPGPDVDDRWSGGPGPRAGRLVEDGTDLSAEDAGPDGGAAGAEEAAVHLTDADADGAAEFDDADDDESLTDALRFTAADNLRDADPDAGDDYR</sequence>
<dbReference type="RefSeq" id="WP_123819926.1">
    <property type="nucleotide sequence ID" value="NZ_JBEYIY010000074.1"/>
</dbReference>
<keyword evidence="4" id="KW-1185">Reference proteome</keyword>
<feature type="domain" description="DUF5709" evidence="2">
    <location>
        <begin position="88"/>
        <end position="124"/>
    </location>
</feature>
<feature type="compositionally biased region" description="Acidic residues" evidence="1">
    <location>
        <begin position="11"/>
        <end position="34"/>
    </location>
</feature>
<dbReference type="EMBL" id="RKQG01000001">
    <property type="protein sequence ID" value="RPE37158.1"/>
    <property type="molecule type" value="Genomic_DNA"/>
</dbReference>